<evidence type="ECO:0000256" key="3">
    <source>
        <dbReference type="ARBA" id="ARBA00023136"/>
    </source>
</evidence>
<dbReference type="Gene3D" id="3.30.10.20">
    <property type="match status" value="1"/>
</dbReference>
<keyword evidence="4" id="KW-0812">Transmembrane</keyword>
<dbReference type="PANTHER" id="PTHR30627">
    <property type="entry name" value="PEPTIDOGLYCAN D,D-TRANSPEPTIDASE"/>
    <property type="match status" value="1"/>
</dbReference>
<evidence type="ECO:0000259" key="5">
    <source>
        <dbReference type="PROSITE" id="PS51178"/>
    </source>
</evidence>
<evidence type="ECO:0000256" key="2">
    <source>
        <dbReference type="ARBA" id="ARBA00007171"/>
    </source>
</evidence>
<dbReference type="Pfam" id="PF03717">
    <property type="entry name" value="PBP_dimer"/>
    <property type="match status" value="1"/>
</dbReference>
<accession>A0A9D2M1J9</accession>
<dbReference type="SMART" id="SM00740">
    <property type="entry name" value="PASTA"/>
    <property type="match status" value="2"/>
</dbReference>
<keyword evidence="4" id="KW-1133">Transmembrane helix</keyword>
<name>A0A9D2M1J9_9FIRM</name>
<evidence type="ECO:0000256" key="1">
    <source>
        <dbReference type="ARBA" id="ARBA00004370"/>
    </source>
</evidence>
<reference evidence="6" key="1">
    <citation type="journal article" date="2021" name="PeerJ">
        <title>Extensive microbial diversity within the chicken gut microbiome revealed by metagenomics and culture.</title>
        <authorList>
            <person name="Gilroy R."/>
            <person name="Ravi A."/>
            <person name="Getino M."/>
            <person name="Pursley I."/>
            <person name="Horton D.L."/>
            <person name="Alikhan N.F."/>
            <person name="Baker D."/>
            <person name="Gharbi K."/>
            <person name="Hall N."/>
            <person name="Watson M."/>
            <person name="Adriaenssens E.M."/>
            <person name="Foster-Nyarko E."/>
            <person name="Jarju S."/>
            <person name="Secka A."/>
            <person name="Antonio M."/>
            <person name="Oren A."/>
            <person name="Chaudhuri R.R."/>
            <person name="La Ragione R."/>
            <person name="Hildebrand F."/>
            <person name="Pallen M.J."/>
        </authorList>
    </citation>
    <scope>NUCLEOTIDE SEQUENCE</scope>
    <source>
        <strain evidence="6">ChiBcec8-14828</strain>
    </source>
</reference>
<evidence type="ECO:0000313" key="6">
    <source>
        <dbReference type="EMBL" id="HJB39487.1"/>
    </source>
</evidence>
<dbReference type="Gene3D" id="3.40.710.10">
    <property type="entry name" value="DD-peptidase/beta-lactamase superfamily"/>
    <property type="match status" value="1"/>
</dbReference>
<dbReference type="PROSITE" id="PS51178">
    <property type="entry name" value="PASTA"/>
    <property type="match status" value="2"/>
</dbReference>
<dbReference type="GO" id="GO:0008658">
    <property type="term" value="F:penicillin binding"/>
    <property type="evidence" value="ECO:0007669"/>
    <property type="project" value="InterPro"/>
</dbReference>
<comment type="similarity">
    <text evidence="2">Belongs to the transpeptidase family.</text>
</comment>
<dbReference type="InterPro" id="IPR036138">
    <property type="entry name" value="PBP_dimer_sf"/>
</dbReference>
<gene>
    <name evidence="6" type="ORF">H9943_03735</name>
</gene>
<reference evidence="6" key="2">
    <citation type="submission" date="2021-04" db="EMBL/GenBank/DDBJ databases">
        <authorList>
            <person name="Gilroy R."/>
        </authorList>
    </citation>
    <scope>NUCLEOTIDE SEQUENCE</scope>
    <source>
        <strain evidence="6">ChiBcec8-14828</strain>
    </source>
</reference>
<feature type="transmembrane region" description="Helical" evidence="4">
    <location>
        <begin position="29"/>
        <end position="48"/>
    </location>
</feature>
<dbReference type="Pfam" id="PF03793">
    <property type="entry name" value="PASTA"/>
    <property type="match status" value="1"/>
</dbReference>
<comment type="caution">
    <text evidence="6">The sequence shown here is derived from an EMBL/GenBank/DDBJ whole genome shotgun (WGS) entry which is preliminary data.</text>
</comment>
<sequence length="777" mass="84353">MAGSFEREKANTDDMKTGNAVSRNMRVRLWSVAGILIAFFSVLIFMLYRYQIVDGKTNRAKAEAQQTADEIITPSRGNIYDKNMKLLAQSATVWTVVVSPFDMNTAKTDVNVVAQKLAELLEMDQQTIYDKLVAKRENGEYSVYQVIKRKIEKPVADAITQWIEEYNGQEENKPKKIKGITLVQDTKRYYPYNNFASTVIGYVNADGDGVNGIERYYNEVLKGTPGRVVVPQNAWGDDLAQTEYEVQYDAISGGSLVLTIDQTIQSILEKQVETMVELNNVQERAVGIVMDAKTGAILGMTTKPDYDLNDPNTIVSEQVLAQINAIADEQQRQDAYDTALWAQRRNKAVSDIYYPGSVFKTITASAALDSGKATTATTFGCTGKIEVAGHTIGCAGQHVQKGITSLDFYNGLNYSCNPYFVQLGQQIGAEVFCNYLNAFGFNEKTGIDMDDEAQSQTIPLEKMGITELSSAAFGQSTAVTPIAMLTAATAVINGGELLVPYVVDQVLDADGNVIQQTEKQVKRQVVSADVSKTIALMLEESVATGHGNNAYVAGYRVGGKSGTSQKDQSIQGDDANQTYVASFFGFAPADDPQVAVLIVADTPKREDGNTFGGRICGPYVGKVMREILPYLGVVCEYDEEEAEYAQAALPDVTGQLVDEAMIQMNKAGDFDCEVIGSGTTVTAQYPMAGQKLVRGSSIILYTDAGAQPQAVTVPNLLNMTNGQVQETLAGLQLNLSAIGSVKDEANVLSITQDIAEGTSLPIGSVVQVEFEDKSLRD</sequence>
<dbReference type="Gene3D" id="3.90.1310.10">
    <property type="entry name" value="Penicillin-binding protein 2a (Domain 2)"/>
    <property type="match status" value="1"/>
</dbReference>
<dbReference type="InterPro" id="IPR012338">
    <property type="entry name" value="Beta-lactam/transpept-like"/>
</dbReference>
<dbReference type="InterPro" id="IPR050515">
    <property type="entry name" value="Beta-lactam/transpept"/>
</dbReference>
<protein>
    <submittedName>
        <fullName evidence="6">PASTA domain-containing protein</fullName>
    </submittedName>
</protein>
<comment type="subcellular location">
    <subcellularLocation>
        <location evidence="1">Membrane</location>
    </subcellularLocation>
</comment>
<evidence type="ECO:0000256" key="4">
    <source>
        <dbReference type="SAM" id="Phobius"/>
    </source>
</evidence>
<dbReference type="InterPro" id="IPR005311">
    <property type="entry name" value="PBP_dimer"/>
</dbReference>
<dbReference type="GO" id="GO:0071555">
    <property type="term" value="P:cell wall organization"/>
    <property type="evidence" value="ECO:0007669"/>
    <property type="project" value="TreeGrafter"/>
</dbReference>
<evidence type="ECO:0000313" key="7">
    <source>
        <dbReference type="Proteomes" id="UP000824209"/>
    </source>
</evidence>
<dbReference type="CDD" id="cd06576">
    <property type="entry name" value="PASTA_Pbp2x-like_1"/>
    <property type="match status" value="1"/>
</dbReference>
<dbReference type="InterPro" id="IPR005543">
    <property type="entry name" value="PASTA_dom"/>
</dbReference>
<organism evidence="6 7">
    <name type="scientific">Candidatus Ruthenibacterium avium</name>
    <dbReference type="NCBI Taxonomy" id="2838751"/>
    <lineage>
        <taxon>Bacteria</taxon>
        <taxon>Bacillati</taxon>
        <taxon>Bacillota</taxon>
        <taxon>Clostridia</taxon>
        <taxon>Eubacteriales</taxon>
        <taxon>Oscillospiraceae</taxon>
        <taxon>Ruthenibacterium</taxon>
    </lineage>
</organism>
<dbReference type="InterPro" id="IPR001460">
    <property type="entry name" value="PCN-bd_Tpept"/>
</dbReference>
<dbReference type="EMBL" id="DWYA01000036">
    <property type="protein sequence ID" value="HJB39487.1"/>
    <property type="molecule type" value="Genomic_DNA"/>
</dbReference>
<dbReference type="Proteomes" id="UP000824209">
    <property type="component" value="Unassembled WGS sequence"/>
</dbReference>
<dbReference type="Pfam" id="PF00905">
    <property type="entry name" value="Transpeptidase"/>
    <property type="match status" value="1"/>
</dbReference>
<keyword evidence="3 4" id="KW-0472">Membrane</keyword>
<dbReference type="SUPFAM" id="SSF56601">
    <property type="entry name" value="beta-lactamase/transpeptidase-like"/>
    <property type="match status" value="1"/>
</dbReference>
<dbReference type="AlphaFoldDB" id="A0A9D2M1J9"/>
<feature type="domain" description="PASTA" evidence="5">
    <location>
        <begin position="643"/>
        <end position="704"/>
    </location>
</feature>
<dbReference type="SUPFAM" id="SSF54184">
    <property type="entry name" value="Penicillin-binding protein 2x (pbp-2x), c-terminal domain"/>
    <property type="match status" value="1"/>
</dbReference>
<dbReference type="GO" id="GO:0005886">
    <property type="term" value="C:plasma membrane"/>
    <property type="evidence" value="ECO:0007669"/>
    <property type="project" value="TreeGrafter"/>
</dbReference>
<dbReference type="PANTHER" id="PTHR30627:SF1">
    <property type="entry name" value="PEPTIDOGLYCAN D,D-TRANSPEPTIDASE FTSI"/>
    <property type="match status" value="1"/>
</dbReference>
<feature type="domain" description="PASTA" evidence="5">
    <location>
        <begin position="707"/>
        <end position="772"/>
    </location>
</feature>
<proteinExistence type="inferred from homology"/>
<dbReference type="SUPFAM" id="SSF56519">
    <property type="entry name" value="Penicillin binding protein dimerisation domain"/>
    <property type="match status" value="1"/>
</dbReference>